<dbReference type="EMBL" id="CCBN010000017">
    <property type="protein sequence ID" value="CDO56869.1"/>
    <property type="molecule type" value="Genomic_DNA"/>
</dbReference>
<evidence type="ECO:0000313" key="2">
    <source>
        <dbReference type="EMBL" id="CDO56869.1"/>
    </source>
</evidence>
<sequence length="222" mass="24893">MVYNVSSSVLERVSNKESEEDENNEDNEESQMQEPSTTIRETPIRVLNSRFLSYKFVNREFLEHLNICYASPDFPINNDEHLFVEDIASVPIPQEFNNYMVTPRMVGLYLHLLKQPNCVGQTGLGKSIFLNLCLSNGFLKEANEILATGKVTADDSSLRIALELDDEELFAKLVEVPSSPDVLNNDYIWEILLHGNLTTFASILKEAGGHPSLGAISSSLPR</sequence>
<evidence type="ECO:0000313" key="3">
    <source>
        <dbReference type="Proteomes" id="UP000242525"/>
    </source>
</evidence>
<dbReference type="AlphaFoldDB" id="A0A0J9XHH5"/>
<proteinExistence type="predicted"/>
<feature type="compositionally biased region" description="Acidic residues" evidence="1">
    <location>
        <begin position="18"/>
        <end position="31"/>
    </location>
</feature>
<organism evidence="2 3">
    <name type="scientific">Geotrichum candidum</name>
    <name type="common">Oospora lactis</name>
    <name type="synonym">Dipodascus geotrichum</name>
    <dbReference type="NCBI Taxonomy" id="1173061"/>
    <lineage>
        <taxon>Eukaryota</taxon>
        <taxon>Fungi</taxon>
        <taxon>Dikarya</taxon>
        <taxon>Ascomycota</taxon>
        <taxon>Saccharomycotina</taxon>
        <taxon>Dipodascomycetes</taxon>
        <taxon>Dipodascales</taxon>
        <taxon>Dipodascaceae</taxon>
        <taxon>Geotrichum</taxon>
    </lineage>
</organism>
<dbReference type="Proteomes" id="UP000242525">
    <property type="component" value="Unassembled WGS sequence"/>
</dbReference>
<protein>
    <submittedName>
        <fullName evidence="2">Uncharacterized protein</fullName>
    </submittedName>
</protein>
<accession>A0A0J9XHH5</accession>
<comment type="caution">
    <text evidence="2">The sequence shown here is derived from an EMBL/GenBank/DDBJ whole genome shotgun (WGS) entry which is preliminary data.</text>
</comment>
<feature type="region of interest" description="Disordered" evidence="1">
    <location>
        <begin position="1"/>
        <end position="39"/>
    </location>
</feature>
<evidence type="ECO:0000256" key="1">
    <source>
        <dbReference type="SAM" id="MobiDB-lite"/>
    </source>
</evidence>
<gene>
    <name evidence="2" type="ORF">BN980_GECA17s01275g</name>
</gene>
<keyword evidence="3" id="KW-1185">Reference proteome</keyword>
<reference evidence="2" key="1">
    <citation type="submission" date="2014-03" db="EMBL/GenBank/DDBJ databases">
        <authorList>
            <person name="Casaregola S."/>
        </authorList>
    </citation>
    <scope>NUCLEOTIDE SEQUENCE [LARGE SCALE GENOMIC DNA]</scope>
    <source>
        <strain evidence="2">CLIB 918</strain>
    </source>
</reference>
<name>A0A0J9XHH5_GEOCN</name>